<evidence type="ECO:0000256" key="5">
    <source>
        <dbReference type="SAM" id="MobiDB-lite"/>
    </source>
</evidence>
<dbReference type="Pfam" id="PF03466">
    <property type="entry name" value="LysR_substrate"/>
    <property type="match status" value="1"/>
</dbReference>
<dbReference type="PROSITE" id="PS50931">
    <property type="entry name" value="HTH_LYSR"/>
    <property type="match status" value="1"/>
</dbReference>
<comment type="similarity">
    <text evidence="1">Belongs to the LysR transcriptional regulatory family.</text>
</comment>
<feature type="compositionally biased region" description="Basic and acidic residues" evidence="5">
    <location>
        <begin position="297"/>
        <end position="311"/>
    </location>
</feature>
<feature type="region of interest" description="Disordered" evidence="5">
    <location>
        <begin position="297"/>
        <end position="327"/>
    </location>
</feature>
<dbReference type="CDD" id="cd08440">
    <property type="entry name" value="PBP2_LTTR_like_4"/>
    <property type="match status" value="1"/>
</dbReference>
<dbReference type="SUPFAM" id="SSF46785">
    <property type="entry name" value="Winged helix' DNA-binding domain"/>
    <property type="match status" value="1"/>
</dbReference>
<dbReference type="PANTHER" id="PTHR30419:SF8">
    <property type="entry name" value="NITROGEN ASSIMILATION TRANSCRIPTIONAL ACTIVATOR-RELATED"/>
    <property type="match status" value="1"/>
</dbReference>
<evidence type="ECO:0000313" key="8">
    <source>
        <dbReference type="Proteomes" id="UP000054925"/>
    </source>
</evidence>
<proteinExistence type="inferred from homology"/>
<dbReference type="InterPro" id="IPR000847">
    <property type="entry name" value="LysR_HTH_N"/>
</dbReference>
<evidence type="ECO:0000256" key="4">
    <source>
        <dbReference type="ARBA" id="ARBA00023163"/>
    </source>
</evidence>
<evidence type="ECO:0000256" key="1">
    <source>
        <dbReference type="ARBA" id="ARBA00009437"/>
    </source>
</evidence>
<evidence type="ECO:0000259" key="6">
    <source>
        <dbReference type="PROSITE" id="PS50931"/>
    </source>
</evidence>
<keyword evidence="2" id="KW-0805">Transcription regulation</keyword>
<dbReference type="Gene3D" id="3.40.190.290">
    <property type="match status" value="1"/>
</dbReference>
<dbReference type="Pfam" id="PF00126">
    <property type="entry name" value="HTH_1"/>
    <property type="match status" value="1"/>
</dbReference>
<dbReference type="InterPro" id="IPR005119">
    <property type="entry name" value="LysR_subst-bd"/>
</dbReference>
<accession>A0A158KUR5</accession>
<dbReference type="GO" id="GO:0003677">
    <property type="term" value="F:DNA binding"/>
    <property type="evidence" value="ECO:0007669"/>
    <property type="project" value="UniProtKB-KW"/>
</dbReference>
<dbReference type="GO" id="GO:0003700">
    <property type="term" value="F:DNA-binding transcription factor activity"/>
    <property type="evidence" value="ECO:0007669"/>
    <property type="project" value="InterPro"/>
</dbReference>
<dbReference type="GO" id="GO:0005829">
    <property type="term" value="C:cytosol"/>
    <property type="evidence" value="ECO:0007669"/>
    <property type="project" value="TreeGrafter"/>
</dbReference>
<dbReference type="PANTHER" id="PTHR30419">
    <property type="entry name" value="HTH-TYPE TRANSCRIPTIONAL REGULATOR YBHD"/>
    <property type="match status" value="1"/>
</dbReference>
<organism evidence="7 8">
    <name type="scientific">Caballeronia terrestris</name>
    <dbReference type="NCBI Taxonomy" id="1226301"/>
    <lineage>
        <taxon>Bacteria</taxon>
        <taxon>Pseudomonadati</taxon>
        <taxon>Pseudomonadota</taxon>
        <taxon>Betaproteobacteria</taxon>
        <taxon>Burkholderiales</taxon>
        <taxon>Burkholderiaceae</taxon>
        <taxon>Caballeronia</taxon>
    </lineage>
</organism>
<dbReference type="AlphaFoldDB" id="A0A158KUR5"/>
<dbReference type="FunFam" id="1.10.10.10:FF:000001">
    <property type="entry name" value="LysR family transcriptional regulator"/>
    <property type="match status" value="1"/>
</dbReference>
<sequence length="327" mass="34927">MDLSLRDIRAFVAVAQTGSFTRAATRLHLSQPALTVQIRRLEETVGVRLFDRNSRNVALTPAGRELLPVLQKSLHDMEQVLADARSLADGSSGTVRIACLPTFAASLLPDLIQDLKKAVPSAGFQIRDVVASTVNALVRNEDVDIGLTGGELPEGAFDVLYTGVDRLVAVCPKAHPLARRRRIGLEDLARVPLVLTAQGTSVRAVVDAALAHARCAPVIACEPTYMMTAVAMVRGGLGVTILPGTAREVLAEPGLVVRPIDDAAFVRPIALIKKRGRTLPPLTERFVAAMLARMGDDADARPTRGPIKESTKTGSGKVSNKRIQTST</sequence>
<dbReference type="RefSeq" id="WP_087660264.1">
    <property type="nucleotide sequence ID" value="NZ_FCOL02000126.1"/>
</dbReference>
<keyword evidence="4" id="KW-0804">Transcription</keyword>
<name>A0A158KUR5_9BURK</name>
<dbReference type="Proteomes" id="UP000054925">
    <property type="component" value="Unassembled WGS sequence"/>
</dbReference>
<keyword evidence="8" id="KW-1185">Reference proteome</keyword>
<protein>
    <submittedName>
        <fullName evidence="7">LysR family transcriptional regulator</fullName>
    </submittedName>
</protein>
<dbReference type="EMBL" id="FCOL02000126">
    <property type="protein sequence ID" value="SAL84463.1"/>
    <property type="molecule type" value="Genomic_DNA"/>
</dbReference>
<evidence type="ECO:0000313" key="7">
    <source>
        <dbReference type="EMBL" id="SAL84463.1"/>
    </source>
</evidence>
<dbReference type="SUPFAM" id="SSF53850">
    <property type="entry name" value="Periplasmic binding protein-like II"/>
    <property type="match status" value="1"/>
</dbReference>
<dbReference type="InterPro" id="IPR036390">
    <property type="entry name" value="WH_DNA-bd_sf"/>
</dbReference>
<reference evidence="7" key="1">
    <citation type="submission" date="2016-01" db="EMBL/GenBank/DDBJ databases">
        <authorList>
            <person name="Peeters C."/>
        </authorList>
    </citation>
    <scope>NUCLEOTIDE SEQUENCE [LARGE SCALE GENOMIC DNA]</scope>
    <source>
        <strain evidence="7">LMG 22937</strain>
    </source>
</reference>
<dbReference type="InterPro" id="IPR036388">
    <property type="entry name" value="WH-like_DNA-bd_sf"/>
</dbReference>
<evidence type="ECO:0000256" key="2">
    <source>
        <dbReference type="ARBA" id="ARBA00023015"/>
    </source>
</evidence>
<dbReference type="OrthoDB" id="646694at2"/>
<dbReference type="Gene3D" id="1.10.10.10">
    <property type="entry name" value="Winged helix-like DNA-binding domain superfamily/Winged helix DNA-binding domain"/>
    <property type="match status" value="1"/>
</dbReference>
<feature type="compositionally biased region" description="Polar residues" evidence="5">
    <location>
        <begin position="312"/>
        <end position="327"/>
    </location>
</feature>
<gene>
    <name evidence="7" type="ORF">AWB67_06684</name>
</gene>
<keyword evidence="3" id="KW-0238">DNA-binding</keyword>
<feature type="domain" description="HTH lysR-type" evidence="6">
    <location>
        <begin position="1"/>
        <end position="60"/>
    </location>
</feature>
<evidence type="ECO:0000256" key="3">
    <source>
        <dbReference type="ARBA" id="ARBA00023125"/>
    </source>
</evidence>
<dbReference type="InterPro" id="IPR050950">
    <property type="entry name" value="HTH-type_LysR_regulators"/>
</dbReference>
<comment type="caution">
    <text evidence="7">The sequence shown here is derived from an EMBL/GenBank/DDBJ whole genome shotgun (WGS) entry which is preliminary data.</text>
</comment>
<dbReference type="PRINTS" id="PR00039">
    <property type="entry name" value="HTHLYSR"/>
</dbReference>